<gene>
    <name evidence="1" type="ORF">GCM10023184_25010</name>
</gene>
<sequence length="792" mass="87358">MLLLLQAGQAAFCQAVSDDSLHARVVGPYSAHFSPKREVFYIHANKELFLAGEPLAFKVYVSDARHKRPFLETHNIRVDLYGPTGEKIAQQVLYAEGGCAAGTLPLPASLKTGRYWLRAYTAWSLNFSDHFRFTLPVQVLGKGPADKAVFDDGSGLGIYAEGGAFVAGVPTRFGLKLSGTDGSGYGATLEISKNGTLYETLTTNELGFASTNLTACVEDSVTATWVQPSGVRRSVAFPKPVARGVSLSVTTGASGAPLVVSVHTNRETLADLGEKKFYLMLHRQGVVSKLHWISFVNRRTTVGQTFSSDGLPEGVLHITLFGPDLKPIADRAVFLATDAPAPRVEASLRRVKDSVRVDITTVSGSGRPVAANLSMSFLPAGTRADGFRSSLLTKNLLEQELRGVIEYPLYYFKDRDPVRLRHLDELLIVQGWSSYDWNAILSGAPRPERFPFEQGFSIRGRVVEPRTSRKNGNRELVLSDLRHHLFLKTAVDSSGAFRFDRVFLHDPASVSLLTTDGQNGKRRRSIVIDTATAYSDPARPVSPLMLRVAAPEAETGIGVEDLQEVIVDARIRNRWSAGQDLTPLRERVVRFSDNDRLRYVSLKDYLKVHYSLREYTRVHPVTNIETYHVSFSFSSSVLLANDPVLVIDGVQVSDLQLLGRISPQDIESVSVNTTGSMDVPFGSGGHIIVKMRSPLDYPDRDVPSNVLKQLLLRGYSLPSAYYRPAYRMPPRSALFEQFACLFWVPDIVTDTTGRCSFMMPDPDKRAEIGFLIEGKGSGGECFYARGRTIINE</sequence>
<dbReference type="Proteomes" id="UP001501725">
    <property type="component" value="Unassembled WGS sequence"/>
</dbReference>
<proteinExistence type="predicted"/>
<comment type="caution">
    <text evidence="1">The sequence shown here is derived from an EMBL/GenBank/DDBJ whole genome shotgun (WGS) entry which is preliminary data.</text>
</comment>
<name>A0ABP8GZW1_9BACT</name>
<dbReference type="EMBL" id="BAABGY010000007">
    <property type="protein sequence ID" value="GAA4332411.1"/>
    <property type="molecule type" value="Genomic_DNA"/>
</dbReference>
<dbReference type="RefSeq" id="WP_345256083.1">
    <property type="nucleotide sequence ID" value="NZ_BAABGY010000007.1"/>
</dbReference>
<evidence type="ECO:0008006" key="3">
    <source>
        <dbReference type="Google" id="ProtNLM"/>
    </source>
</evidence>
<dbReference type="Gene3D" id="2.60.40.1930">
    <property type="match status" value="1"/>
</dbReference>
<accession>A0ABP8GZW1</accession>
<protein>
    <recommendedName>
        <fullName evidence="3">Macroglobulin domain-containing protein</fullName>
    </recommendedName>
</protein>
<organism evidence="1 2">
    <name type="scientific">Flaviaesturariibacter amylovorans</name>
    <dbReference type="NCBI Taxonomy" id="1084520"/>
    <lineage>
        <taxon>Bacteria</taxon>
        <taxon>Pseudomonadati</taxon>
        <taxon>Bacteroidota</taxon>
        <taxon>Chitinophagia</taxon>
        <taxon>Chitinophagales</taxon>
        <taxon>Chitinophagaceae</taxon>
        <taxon>Flaviaestuariibacter</taxon>
    </lineage>
</organism>
<keyword evidence="2" id="KW-1185">Reference proteome</keyword>
<evidence type="ECO:0000313" key="1">
    <source>
        <dbReference type="EMBL" id="GAA4332411.1"/>
    </source>
</evidence>
<evidence type="ECO:0000313" key="2">
    <source>
        <dbReference type="Proteomes" id="UP001501725"/>
    </source>
</evidence>
<reference evidence="2" key="1">
    <citation type="journal article" date="2019" name="Int. J. Syst. Evol. Microbiol.">
        <title>The Global Catalogue of Microorganisms (GCM) 10K type strain sequencing project: providing services to taxonomists for standard genome sequencing and annotation.</title>
        <authorList>
            <consortium name="The Broad Institute Genomics Platform"/>
            <consortium name="The Broad Institute Genome Sequencing Center for Infectious Disease"/>
            <person name="Wu L."/>
            <person name="Ma J."/>
        </authorList>
    </citation>
    <scope>NUCLEOTIDE SEQUENCE [LARGE SCALE GENOMIC DNA]</scope>
    <source>
        <strain evidence="2">JCM 17919</strain>
    </source>
</reference>